<dbReference type="SMART" id="SM00530">
    <property type="entry name" value="HTH_XRE"/>
    <property type="match status" value="1"/>
</dbReference>
<dbReference type="PANTHER" id="PTHR46797">
    <property type="entry name" value="HTH-TYPE TRANSCRIPTIONAL REGULATOR"/>
    <property type="match status" value="1"/>
</dbReference>
<evidence type="ECO:0000313" key="4">
    <source>
        <dbReference type="Proteomes" id="UP000290848"/>
    </source>
</evidence>
<organism evidence="3 4">
    <name type="scientific">Arcticibacter tournemirensis</name>
    <dbReference type="NCBI Taxonomy" id="699437"/>
    <lineage>
        <taxon>Bacteria</taxon>
        <taxon>Pseudomonadati</taxon>
        <taxon>Bacteroidota</taxon>
        <taxon>Sphingobacteriia</taxon>
        <taxon>Sphingobacteriales</taxon>
        <taxon>Sphingobacteriaceae</taxon>
        <taxon>Arcticibacter</taxon>
    </lineage>
</organism>
<dbReference type="SUPFAM" id="SSF47413">
    <property type="entry name" value="lambda repressor-like DNA-binding domains"/>
    <property type="match status" value="1"/>
</dbReference>
<feature type="domain" description="HTH cro/C1-type" evidence="2">
    <location>
        <begin position="16"/>
        <end position="71"/>
    </location>
</feature>
<evidence type="ECO:0000313" key="3">
    <source>
        <dbReference type="EMBL" id="RXF67723.1"/>
    </source>
</evidence>
<dbReference type="AlphaFoldDB" id="A0A4Q0M4M5"/>
<dbReference type="GO" id="GO:0003700">
    <property type="term" value="F:DNA-binding transcription factor activity"/>
    <property type="evidence" value="ECO:0007669"/>
    <property type="project" value="TreeGrafter"/>
</dbReference>
<dbReference type="EMBL" id="RXOC01000015">
    <property type="protein sequence ID" value="RXF67723.1"/>
    <property type="molecule type" value="Genomic_DNA"/>
</dbReference>
<name>A0A4Q0M4M5_9SPHI</name>
<evidence type="ECO:0000256" key="1">
    <source>
        <dbReference type="ARBA" id="ARBA00023125"/>
    </source>
</evidence>
<reference evidence="3 4" key="1">
    <citation type="submission" date="2018-12" db="EMBL/GenBank/DDBJ databases">
        <title>The Draft Genome Sequence of the Soil Bacterium Pedobacter tournemirensis R1.</title>
        <authorList>
            <person name="He J."/>
        </authorList>
    </citation>
    <scope>NUCLEOTIDE SEQUENCE [LARGE SCALE GENOMIC DNA]</scope>
    <source>
        <strain evidence="3 4">R1</strain>
    </source>
</reference>
<dbReference type="InterPro" id="IPR001387">
    <property type="entry name" value="Cro/C1-type_HTH"/>
</dbReference>
<dbReference type="Proteomes" id="UP000290848">
    <property type="component" value="Unassembled WGS sequence"/>
</dbReference>
<dbReference type="RefSeq" id="WP_128770856.1">
    <property type="nucleotide sequence ID" value="NZ_RXOC01000015.1"/>
</dbReference>
<dbReference type="Gene3D" id="1.10.260.40">
    <property type="entry name" value="lambda repressor-like DNA-binding domains"/>
    <property type="match status" value="1"/>
</dbReference>
<dbReference type="PROSITE" id="PS50943">
    <property type="entry name" value="HTH_CROC1"/>
    <property type="match status" value="1"/>
</dbReference>
<dbReference type="GO" id="GO:0005829">
    <property type="term" value="C:cytosol"/>
    <property type="evidence" value="ECO:0007669"/>
    <property type="project" value="TreeGrafter"/>
</dbReference>
<accession>A0A4Q0M4M5</accession>
<proteinExistence type="predicted"/>
<dbReference type="GO" id="GO:0003677">
    <property type="term" value="F:DNA binding"/>
    <property type="evidence" value="ECO:0007669"/>
    <property type="project" value="UniProtKB-KW"/>
</dbReference>
<dbReference type="InterPro" id="IPR010982">
    <property type="entry name" value="Lambda_DNA-bd_dom_sf"/>
</dbReference>
<protein>
    <submittedName>
        <fullName evidence="3">XRE family transcriptional regulator</fullName>
    </submittedName>
</protein>
<keyword evidence="1" id="KW-0238">DNA-binding</keyword>
<comment type="caution">
    <text evidence="3">The sequence shown here is derived from an EMBL/GenBank/DDBJ whole genome shotgun (WGS) entry which is preliminary data.</text>
</comment>
<dbReference type="PANTHER" id="PTHR46797:SF1">
    <property type="entry name" value="METHYLPHOSPHONATE SYNTHASE"/>
    <property type="match status" value="1"/>
</dbReference>
<sequence>MAIDKEEFKRKLGRRIEQLRTKSGLTLEQLGSLLDGKDRQFINRYEKYGANPTAYILVQIAEALNVSVDQLIDFSQLED</sequence>
<dbReference type="Pfam" id="PF01381">
    <property type="entry name" value="HTH_3"/>
    <property type="match status" value="1"/>
</dbReference>
<dbReference type="CDD" id="cd00093">
    <property type="entry name" value="HTH_XRE"/>
    <property type="match status" value="1"/>
</dbReference>
<gene>
    <name evidence="3" type="ORF">EKH83_18005</name>
</gene>
<evidence type="ECO:0000259" key="2">
    <source>
        <dbReference type="PROSITE" id="PS50943"/>
    </source>
</evidence>
<dbReference type="InterPro" id="IPR050807">
    <property type="entry name" value="TransReg_Diox_bact_type"/>
</dbReference>